<feature type="region of interest" description="Disordered" evidence="5">
    <location>
        <begin position="100"/>
        <end position="137"/>
    </location>
</feature>
<evidence type="ECO:0000256" key="2">
    <source>
        <dbReference type="ARBA" id="ARBA00022692"/>
    </source>
</evidence>
<sequence length="446" mass="49037">MRPLQGIMAAADSCVSSPLGFGVAVQSSRRGKHFVTAHRRYCFSRNRDWILSDSACAQRPTHTSLISKDRPNCPNGWFRPAGLHLSSWSISSFSEQRNEAKVSVRDEEPLDFADKGANGSVTSEEQENSNIDSHAEESHSSLVAETVEAAAQTVSSVGEIEYPSFSEEPAISHSAALRTVIFWVSSAITFGIFILLKEGPGKASEFFTGYLVEQSLSVDNLFVFVIIFKYFQVPVQYQSRILTYGISGAIIFRATMILLGVATIQKFEAVNLFFASILIFTSYKLLTEEDEGGEDLSENFIVNICKRVIPVTDTYDKNKFFTNVGGSMKATPLFLTLAVIELSDIAFAVDSIPAVFGVTRDPFIVFSSNIFAILGLRSLYTLISSSMEELDYIQPSVALVLGFIGSKMIADYFGFHISREMSLGVVVSVLGIGVGLSLWKKRNAKE</sequence>
<evidence type="ECO:0000256" key="4">
    <source>
        <dbReference type="ARBA" id="ARBA00023136"/>
    </source>
</evidence>
<comment type="subcellular location">
    <subcellularLocation>
        <location evidence="1">Membrane</location>
        <topology evidence="1">Multi-pass membrane protein</topology>
    </subcellularLocation>
</comment>
<feature type="transmembrane region" description="Helical" evidence="6">
    <location>
        <begin position="241"/>
        <end position="262"/>
    </location>
</feature>
<feature type="transmembrane region" description="Helical" evidence="6">
    <location>
        <begin position="175"/>
        <end position="196"/>
    </location>
</feature>
<dbReference type="OMA" id="NTCRKFI"/>
<dbReference type="NCBIfam" id="TIGR03718">
    <property type="entry name" value="R_switched_Alx"/>
    <property type="match status" value="1"/>
</dbReference>
<dbReference type="Proteomes" id="UP000825935">
    <property type="component" value="Chromosome 3"/>
</dbReference>
<feature type="transmembrane region" description="Helical" evidence="6">
    <location>
        <begin position="421"/>
        <end position="439"/>
    </location>
</feature>
<feature type="transmembrane region" description="Helical" evidence="6">
    <location>
        <begin position="216"/>
        <end position="235"/>
    </location>
</feature>
<organism evidence="7 8">
    <name type="scientific">Ceratopteris richardii</name>
    <name type="common">Triangle waterfern</name>
    <dbReference type="NCBI Taxonomy" id="49495"/>
    <lineage>
        <taxon>Eukaryota</taxon>
        <taxon>Viridiplantae</taxon>
        <taxon>Streptophyta</taxon>
        <taxon>Embryophyta</taxon>
        <taxon>Tracheophyta</taxon>
        <taxon>Polypodiopsida</taxon>
        <taxon>Polypodiidae</taxon>
        <taxon>Polypodiales</taxon>
        <taxon>Pteridineae</taxon>
        <taxon>Pteridaceae</taxon>
        <taxon>Parkerioideae</taxon>
        <taxon>Ceratopteris</taxon>
    </lineage>
</organism>
<evidence type="ECO:0000256" key="1">
    <source>
        <dbReference type="ARBA" id="ARBA00004141"/>
    </source>
</evidence>
<dbReference type="InterPro" id="IPR022369">
    <property type="entry name" value="Integral_membrane_TerC_rswitch"/>
</dbReference>
<dbReference type="EMBL" id="CM035408">
    <property type="protein sequence ID" value="KAH7442554.1"/>
    <property type="molecule type" value="Genomic_DNA"/>
</dbReference>
<reference evidence="7" key="1">
    <citation type="submission" date="2021-08" db="EMBL/GenBank/DDBJ databases">
        <title>WGS assembly of Ceratopteris richardii.</title>
        <authorList>
            <person name="Marchant D.B."/>
            <person name="Chen G."/>
            <person name="Jenkins J."/>
            <person name="Shu S."/>
            <person name="Leebens-Mack J."/>
            <person name="Grimwood J."/>
            <person name="Schmutz J."/>
            <person name="Soltis P."/>
            <person name="Soltis D."/>
            <person name="Chen Z.-H."/>
        </authorList>
    </citation>
    <scope>NUCLEOTIDE SEQUENCE</scope>
    <source>
        <strain evidence="7">Whitten #5841</strain>
        <tissue evidence="7">Leaf</tissue>
    </source>
</reference>
<dbReference type="Pfam" id="PF03741">
    <property type="entry name" value="TerC"/>
    <property type="match status" value="1"/>
</dbReference>
<keyword evidence="4 6" id="KW-0472">Membrane</keyword>
<comment type="caution">
    <text evidence="7">The sequence shown here is derived from an EMBL/GenBank/DDBJ whole genome shotgun (WGS) entry which is preliminary data.</text>
</comment>
<feature type="compositionally biased region" description="Polar residues" evidence="5">
    <location>
        <begin position="119"/>
        <end position="132"/>
    </location>
</feature>
<dbReference type="PANTHER" id="PTHR30238">
    <property type="entry name" value="MEMBRANE BOUND PREDICTED REDOX MODULATOR"/>
    <property type="match status" value="1"/>
</dbReference>
<dbReference type="OrthoDB" id="417520at2759"/>
<proteinExistence type="predicted"/>
<evidence type="ECO:0000313" key="8">
    <source>
        <dbReference type="Proteomes" id="UP000825935"/>
    </source>
</evidence>
<accession>A0A8T2V9D4</accession>
<evidence type="ECO:0000256" key="6">
    <source>
        <dbReference type="SAM" id="Phobius"/>
    </source>
</evidence>
<dbReference type="AlphaFoldDB" id="A0A8T2V9D4"/>
<dbReference type="GO" id="GO:0016020">
    <property type="term" value="C:membrane"/>
    <property type="evidence" value="ECO:0007669"/>
    <property type="project" value="UniProtKB-SubCell"/>
</dbReference>
<keyword evidence="3 6" id="KW-1133">Transmembrane helix</keyword>
<keyword evidence="2 6" id="KW-0812">Transmembrane</keyword>
<protein>
    <recommendedName>
        <fullName evidence="9">Thylakoid membrane protein TERC, chloroplastic</fullName>
    </recommendedName>
</protein>
<evidence type="ECO:0000256" key="5">
    <source>
        <dbReference type="SAM" id="MobiDB-lite"/>
    </source>
</evidence>
<keyword evidence="8" id="KW-1185">Reference proteome</keyword>
<evidence type="ECO:0000256" key="3">
    <source>
        <dbReference type="ARBA" id="ARBA00022989"/>
    </source>
</evidence>
<name>A0A8T2V9D4_CERRI</name>
<evidence type="ECO:0000313" key="7">
    <source>
        <dbReference type="EMBL" id="KAH7442554.1"/>
    </source>
</evidence>
<evidence type="ECO:0008006" key="9">
    <source>
        <dbReference type="Google" id="ProtNLM"/>
    </source>
</evidence>
<dbReference type="InterPro" id="IPR005496">
    <property type="entry name" value="Integral_membrane_TerC"/>
</dbReference>
<gene>
    <name evidence="7" type="ORF">KP509_03G094100</name>
</gene>
<feature type="transmembrane region" description="Helical" evidence="6">
    <location>
        <begin position="363"/>
        <end position="383"/>
    </location>
</feature>
<dbReference type="PANTHER" id="PTHR30238:SF0">
    <property type="entry name" value="THYLAKOID MEMBRANE PROTEIN TERC, CHLOROPLASTIC"/>
    <property type="match status" value="1"/>
</dbReference>